<evidence type="ECO:0000313" key="6">
    <source>
        <dbReference type="EMBL" id="MFC3144417.1"/>
    </source>
</evidence>
<protein>
    <submittedName>
        <fullName evidence="6">LysR family transcriptional regulator</fullName>
    </submittedName>
</protein>
<name>A0ABV7GZ66_9RHOB</name>
<organism evidence="6 7">
    <name type="scientific">Psychromarinibacter halotolerans</name>
    <dbReference type="NCBI Taxonomy" id="1775175"/>
    <lineage>
        <taxon>Bacteria</taxon>
        <taxon>Pseudomonadati</taxon>
        <taxon>Pseudomonadota</taxon>
        <taxon>Alphaproteobacteria</taxon>
        <taxon>Rhodobacterales</taxon>
        <taxon>Paracoccaceae</taxon>
        <taxon>Psychromarinibacter</taxon>
    </lineage>
</organism>
<keyword evidence="7" id="KW-1185">Reference proteome</keyword>
<dbReference type="InterPro" id="IPR036390">
    <property type="entry name" value="WH_DNA-bd_sf"/>
</dbReference>
<dbReference type="Gene3D" id="3.40.190.290">
    <property type="match status" value="1"/>
</dbReference>
<keyword evidence="4" id="KW-0804">Transcription</keyword>
<evidence type="ECO:0000256" key="1">
    <source>
        <dbReference type="ARBA" id="ARBA00009437"/>
    </source>
</evidence>
<dbReference type="InterPro" id="IPR000847">
    <property type="entry name" value="LysR_HTH_N"/>
</dbReference>
<keyword evidence="3" id="KW-0238">DNA-binding</keyword>
<dbReference type="PANTHER" id="PTHR30126">
    <property type="entry name" value="HTH-TYPE TRANSCRIPTIONAL REGULATOR"/>
    <property type="match status" value="1"/>
</dbReference>
<dbReference type="EMBL" id="JBHRTB010000010">
    <property type="protein sequence ID" value="MFC3144417.1"/>
    <property type="molecule type" value="Genomic_DNA"/>
</dbReference>
<dbReference type="RefSeq" id="WP_275633873.1">
    <property type="nucleotide sequence ID" value="NZ_JARGYD010000006.1"/>
</dbReference>
<comment type="similarity">
    <text evidence="1">Belongs to the LysR transcriptional regulatory family.</text>
</comment>
<reference evidence="7" key="1">
    <citation type="journal article" date="2019" name="Int. J. Syst. Evol. Microbiol.">
        <title>The Global Catalogue of Microorganisms (GCM) 10K type strain sequencing project: providing services to taxonomists for standard genome sequencing and annotation.</title>
        <authorList>
            <consortium name="The Broad Institute Genomics Platform"/>
            <consortium name="The Broad Institute Genome Sequencing Center for Infectious Disease"/>
            <person name="Wu L."/>
            <person name="Ma J."/>
        </authorList>
    </citation>
    <scope>NUCLEOTIDE SEQUENCE [LARGE SCALE GENOMIC DNA]</scope>
    <source>
        <strain evidence="7">KCTC 52366</strain>
    </source>
</reference>
<dbReference type="Pfam" id="PF00126">
    <property type="entry name" value="HTH_1"/>
    <property type="match status" value="1"/>
</dbReference>
<evidence type="ECO:0000256" key="2">
    <source>
        <dbReference type="ARBA" id="ARBA00023015"/>
    </source>
</evidence>
<dbReference type="InterPro" id="IPR005119">
    <property type="entry name" value="LysR_subst-bd"/>
</dbReference>
<dbReference type="InterPro" id="IPR036388">
    <property type="entry name" value="WH-like_DNA-bd_sf"/>
</dbReference>
<dbReference type="Proteomes" id="UP001595632">
    <property type="component" value="Unassembled WGS sequence"/>
</dbReference>
<accession>A0ABV7GZ66</accession>
<dbReference type="SUPFAM" id="SSF46785">
    <property type="entry name" value="Winged helix' DNA-binding domain"/>
    <property type="match status" value="1"/>
</dbReference>
<comment type="caution">
    <text evidence="6">The sequence shown here is derived from an EMBL/GenBank/DDBJ whole genome shotgun (WGS) entry which is preliminary data.</text>
</comment>
<feature type="domain" description="HTH lysR-type" evidence="5">
    <location>
        <begin position="3"/>
        <end position="60"/>
    </location>
</feature>
<keyword evidence="2" id="KW-0805">Transcription regulation</keyword>
<dbReference type="PANTHER" id="PTHR30126:SF97">
    <property type="entry name" value="HTH-TYPE TRANSCRIPTIONAL REGULATOR ABGR"/>
    <property type="match status" value="1"/>
</dbReference>
<evidence type="ECO:0000313" key="7">
    <source>
        <dbReference type="Proteomes" id="UP001595632"/>
    </source>
</evidence>
<dbReference type="PRINTS" id="PR00039">
    <property type="entry name" value="HTHLYSR"/>
</dbReference>
<evidence type="ECO:0000259" key="5">
    <source>
        <dbReference type="PROSITE" id="PS50931"/>
    </source>
</evidence>
<dbReference type="Gene3D" id="1.10.10.10">
    <property type="entry name" value="Winged helix-like DNA-binding domain superfamily/Winged helix DNA-binding domain"/>
    <property type="match status" value="1"/>
</dbReference>
<proteinExistence type="inferred from homology"/>
<sequence length="300" mass="32096">MALDPRHLRVLLAVETQGSFTAAAEHLNMSQPSVSIAIAQLEDWAGTKVALRDRKGASLTPAGQLLLRRARAIENILSDARQELAGHRDHVEGPLTVAGTPGALLALLPRILGPLRADGSLFQIRAQEVRDEDILPLLRDRTADIALCTAGREDPPADIEETVVAAEPFLLLASPDLDLPADGLTISDAVRLPWVLPLADGATRKQLEAVFLSSGVALPRCTVRCDALATMKEMVRTAGFVALLPASVAATEMEAGLIRSVPLKGAPPPRRLAVWRLADDSPMPLAEKFIAAAWDTRQVP</sequence>
<dbReference type="SUPFAM" id="SSF53850">
    <property type="entry name" value="Periplasmic binding protein-like II"/>
    <property type="match status" value="1"/>
</dbReference>
<evidence type="ECO:0000256" key="3">
    <source>
        <dbReference type="ARBA" id="ARBA00023125"/>
    </source>
</evidence>
<evidence type="ECO:0000256" key="4">
    <source>
        <dbReference type="ARBA" id="ARBA00023163"/>
    </source>
</evidence>
<gene>
    <name evidence="6" type="ORF">ACFOGP_16960</name>
</gene>
<dbReference type="CDD" id="cd05466">
    <property type="entry name" value="PBP2_LTTR_substrate"/>
    <property type="match status" value="1"/>
</dbReference>
<dbReference type="PROSITE" id="PS50931">
    <property type="entry name" value="HTH_LYSR"/>
    <property type="match status" value="1"/>
</dbReference>
<dbReference type="Pfam" id="PF03466">
    <property type="entry name" value="LysR_substrate"/>
    <property type="match status" value="1"/>
</dbReference>